<evidence type="ECO:0000313" key="2">
    <source>
        <dbReference type="EMBL" id="CAA2990173.1"/>
    </source>
</evidence>
<reference evidence="2 3" key="1">
    <citation type="submission" date="2019-12" db="EMBL/GenBank/DDBJ databases">
        <authorList>
            <person name="Alioto T."/>
            <person name="Alioto T."/>
            <person name="Gomez Garrido J."/>
        </authorList>
    </citation>
    <scope>NUCLEOTIDE SEQUENCE [LARGE SCALE GENOMIC DNA]</scope>
</reference>
<feature type="non-terminal residue" evidence="2">
    <location>
        <position position="58"/>
    </location>
</feature>
<keyword evidence="3" id="KW-1185">Reference proteome</keyword>
<name>A0A8S0SDB8_OLEEU</name>
<evidence type="ECO:0000256" key="1">
    <source>
        <dbReference type="SAM" id="MobiDB-lite"/>
    </source>
</evidence>
<feature type="non-terminal residue" evidence="2">
    <location>
        <position position="1"/>
    </location>
</feature>
<comment type="caution">
    <text evidence="2">The sequence shown here is derived from an EMBL/GenBank/DDBJ whole genome shotgun (WGS) entry which is preliminary data.</text>
</comment>
<dbReference type="Gramene" id="OE9A092611T1">
    <property type="protein sequence ID" value="OE9A092611C1"/>
    <property type="gene ID" value="OE9A092611"/>
</dbReference>
<proteinExistence type="predicted"/>
<feature type="region of interest" description="Disordered" evidence="1">
    <location>
        <begin position="1"/>
        <end position="58"/>
    </location>
</feature>
<sequence>ECDSVREFERDCGVETNGEVEKGDVSHQNEVELYDGDHGNDNVEEGNSVDWDNLHIIQ</sequence>
<organism evidence="2 3">
    <name type="scientific">Olea europaea subsp. europaea</name>
    <dbReference type="NCBI Taxonomy" id="158383"/>
    <lineage>
        <taxon>Eukaryota</taxon>
        <taxon>Viridiplantae</taxon>
        <taxon>Streptophyta</taxon>
        <taxon>Embryophyta</taxon>
        <taxon>Tracheophyta</taxon>
        <taxon>Spermatophyta</taxon>
        <taxon>Magnoliopsida</taxon>
        <taxon>eudicotyledons</taxon>
        <taxon>Gunneridae</taxon>
        <taxon>Pentapetalae</taxon>
        <taxon>asterids</taxon>
        <taxon>lamiids</taxon>
        <taxon>Lamiales</taxon>
        <taxon>Oleaceae</taxon>
        <taxon>Oleeae</taxon>
        <taxon>Olea</taxon>
    </lineage>
</organism>
<gene>
    <name evidence="2" type="ORF">OLEA9_A092611</name>
</gene>
<feature type="compositionally biased region" description="Basic and acidic residues" evidence="1">
    <location>
        <begin position="1"/>
        <end position="41"/>
    </location>
</feature>
<evidence type="ECO:0000313" key="3">
    <source>
        <dbReference type="Proteomes" id="UP000594638"/>
    </source>
</evidence>
<dbReference type="Proteomes" id="UP000594638">
    <property type="component" value="Unassembled WGS sequence"/>
</dbReference>
<dbReference type="EMBL" id="CACTIH010004215">
    <property type="protein sequence ID" value="CAA2990173.1"/>
    <property type="molecule type" value="Genomic_DNA"/>
</dbReference>
<accession>A0A8S0SDB8</accession>
<dbReference type="AlphaFoldDB" id="A0A8S0SDB8"/>
<protein>
    <submittedName>
        <fullName evidence="2">Uncharacterized protein</fullName>
    </submittedName>
</protein>